<evidence type="ECO:0008006" key="4">
    <source>
        <dbReference type="Google" id="ProtNLM"/>
    </source>
</evidence>
<sequence length="226" mass="25786">MMKNIFLGLLVIAFTACENRGSDDSRSLGDQEGSLASSKQDESSGEQVNETPSLKEDTMHEVQFDNVVEFAKFCAKTIENGDVVAAEKWIDAPVMFSPYAFIDQQMVKKFTVADMLIEDETVYAWGIYDARGDTILKRKSEYLAEFVLSFNWEDEDVEVQVYDEKPMAYGSELHNVQEVFPAAKYVSFYKPPSKEGFLDWRALIFVIEEQNNSYQLKAIVNNQWTA</sequence>
<evidence type="ECO:0000313" key="3">
    <source>
        <dbReference type="Proteomes" id="UP000236654"/>
    </source>
</evidence>
<name>A0A2I0QZT0_9FLAO</name>
<proteinExistence type="predicted"/>
<gene>
    <name evidence="2" type="ORF">CW751_12920</name>
</gene>
<keyword evidence="3" id="KW-1185">Reference proteome</keyword>
<dbReference type="OrthoDB" id="1267107at2"/>
<feature type="region of interest" description="Disordered" evidence="1">
    <location>
        <begin position="22"/>
        <end position="56"/>
    </location>
</feature>
<dbReference type="RefSeq" id="WP_101335448.1">
    <property type="nucleotide sequence ID" value="NZ_PJNI01000017.1"/>
</dbReference>
<dbReference type="AlphaFoldDB" id="A0A2I0QZT0"/>
<protein>
    <recommendedName>
        <fullName evidence="4">Lipoprotein</fullName>
    </recommendedName>
</protein>
<evidence type="ECO:0000313" key="2">
    <source>
        <dbReference type="EMBL" id="PKR79852.1"/>
    </source>
</evidence>
<comment type="caution">
    <text evidence="2">The sequence shown here is derived from an EMBL/GenBank/DDBJ whole genome shotgun (WGS) entry which is preliminary data.</text>
</comment>
<accession>A0A2I0QZT0</accession>
<dbReference type="Proteomes" id="UP000236654">
    <property type="component" value="Unassembled WGS sequence"/>
</dbReference>
<organism evidence="2 3">
    <name type="scientific">Brumimicrobium salinarum</name>
    <dbReference type="NCBI Taxonomy" id="2058658"/>
    <lineage>
        <taxon>Bacteria</taxon>
        <taxon>Pseudomonadati</taxon>
        <taxon>Bacteroidota</taxon>
        <taxon>Flavobacteriia</taxon>
        <taxon>Flavobacteriales</taxon>
        <taxon>Crocinitomicaceae</taxon>
        <taxon>Brumimicrobium</taxon>
    </lineage>
</organism>
<dbReference type="PROSITE" id="PS51257">
    <property type="entry name" value="PROKAR_LIPOPROTEIN"/>
    <property type="match status" value="1"/>
</dbReference>
<evidence type="ECO:0000256" key="1">
    <source>
        <dbReference type="SAM" id="MobiDB-lite"/>
    </source>
</evidence>
<dbReference type="EMBL" id="PJNI01000017">
    <property type="protein sequence ID" value="PKR79852.1"/>
    <property type="molecule type" value="Genomic_DNA"/>
</dbReference>
<reference evidence="2 3" key="1">
    <citation type="submission" date="2017-12" db="EMBL/GenBank/DDBJ databases">
        <title>The draft genome sequence of Brumimicrobium saltpan LHR20.</title>
        <authorList>
            <person name="Do Z.-J."/>
            <person name="Luo H.-R."/>
        </authorList>
    </citation>
    <scope>NUCLEOTIDE SEQUENCE [LARGE SCALE GENOMIC DNA]</scope>
    <source>
        <strain evidence="2 3">LHR20</strain>
    </source>
</reference>